<comment type="caution">
    <text evidence="2">The sequence shown here is derived from an EMBL/GenBank/DDBJ whole genome shotgun (WGS) entry which is preliminary data.</text>
</comment>
<feature type="region of interest" description="Disordered" evidence="1">
    <location>
        <begin position="56"/>
        <end position="76"/>
    </location>
</feature>
<protein>
    <submittedName>
        <fullName evidence="2">Uncharacterized protein</fullName>
    </submittedName>
</protein>
<proteinExistence type="predicted"/>
<sequence length="76" mass="8544">MEFGIGWIRIQRFPSELGQMSVATVNKFPLSDMKSMFLPYDPSGRYVTDVLPRPASESFGLFPSAKSKSRNSPPME</sequence>
<name>H0EXC2_GLAL7</name>
<evidence type="ECO:0000256" key="1">
    <source>
        <dbReference type="SAM" id="MobiDB-lite"/>
    </source>
</evidence>
<gene>
    <name evidence="2" type="ORF">M7I_7456</name>
</gene>
<evidence type="ECO:0000313" key="3">
    <source>
        <dbReference type="Proteomes" id="UP000005446"/>
    </source>
</evidence>
<dbReference type="AlphaFoldDB" id="H0EXC2"/>
<dbReference type="HOGENOM" id="CLU_2654723_0_0_1"/>
<accession>H0EXC2</accession>
<evidence type="ECO:0000313" key="2">
    <source>
        <dbReference type="EMBL" id="EHK96831.1"/>
    </source>
</evidence>
<dbReference type="EMBL" id="AGUE01000221">
    <property type="protein sequence ID" value="EHK96831.1"/>
    <property type="molecule type" value="Genomic_DNA"/>
</dbReference>
<reference evidence="2 3" key="1">
    <citation type="journal article" date="2012" name="Eukaryot. Cell">
        <title>Genome sequence of the fungus Glarea lozoyensis: the first genome sequence of a species from the Helotiaceae family.</title>
        <authorList>
            <person name="Youssar L."/>
            <person name="Gruening B.A."/>
            <person name="Erxleben A."/>
            <person name="Guenther S."/>
            <person name="Huettel W."/>
        </authorList>
    </citation>
    <scope>NUCLEOTIDE SEQUENCE [LARGE SCALE GENOMIC DNA]</scope>
    <source>
        <strain evidence="3">ATCC 74030 / MF5533</strain>
    </source>
</reference>
<dbReference type="InParanoid" id="H0EXC2"/>
<organism evidence="2 3">
    <name type="scientific">Glarea lozoyensis (strain ATCC 74030 / MF5533)</name>
    <dbReference type="NCBI Taxonomy" id="1104152"/>
    <lineage>
        <taxon>Eukaryota</taxon>
        <taxon>Fungi</taxon>
        <taxon>Dikarya</taxon>
        <taxon>Ascomycota</taxon>
        <taxon>Pezizomycotina</taxon>
        <taxon>Leotiomycetes</taxon>
        <taxon>Helotiales</taxon>
        <taxon>Helotiaceae</taxon>
        <taxon>Glarea</taxon>
    </lineage>
</organism>
<keyword evidence="3" id="KW-1185">Reference proteome</keyword>
<dbReference type="Proteomes" id="UP000005446">
    <property type="component" value="Unassembled WGS sequence"/>
</dbReference>